<dbReference type="SUPFAM" id="SSF48452">
    <property type="entry name" value="TPR-like"/>
    <property type="match status" value="1"/>
</dbReference>
<keyword evidence="2" id="KW-0472">Membrane</keyword>
<dbReference type="PANTHER" id="PTHR12558">
    <property type="entry name" value="CELL DIVISION CYCLE 16,23,27"/>
    <property type="match status" value="1"/>
</dbReference>
<dbReference type="RefSeq" id="WP_107804483.1">
    <property type="nucleotide sequence ID" value="NZ_QAOI01000046.1"/>
</dbReference>
<dbReference type="EMBL" id="QAOI01000046">
    <property type="protein sequence ID" value="PTQ66725.1"/>
    <property type="molecule type" value="Genomic_DNA"/>
</dbReference>
<evidence type="ECO:0000256" key="2">
    <source>
        <dbReference type="ARBA" id="ARBA00023136"/>
    </source>
</evidence>
<evidence type="ECO:0000256" key="3">
    <source>
        <dbReference type="ARBA" id="ARBA00023237"/>
    </source>
</evidence>
<dbReference type="InterPro" id="IPR036942">
    <property type="entry name" value="Beta-barrel_TonB_sf"/>
</dbReference>
<dbReference type="GO" id="GO:0009279">
    <property type="term" value="C:cell outer membrane"/>
    <property type="evidence" value="ECO:0007669"/>
    <property type="project" value="UniProtKB-SubCell"/>
</dbReference>
<organism evidence="6 7">
    <name type="scientific">Nitrosomonas oligotropha</name>
    <dbReference type="NCBI Taxonomy" id="42354"/>
    <lineage>
        <taxon>Bacteria</taxon>
        <taxon>Pseudomonadati</taxon>
        <taxon>Pseudomonadota</taxon>
        <taxon>Betaproteobacteria</taxon>
        <taxon>Nitrosomonadales</taxon>
        <taxon>Nitrosomonadaceae</taxon>
        <taxon>Nitrosomonas</taxon>
    </lineage>
</organism>
<feature type="repeat" description="TPR" evidence="4">
    <location>
        <begin position="229"/>
        <end position="262"/>
    </location>
</feature>
<dbReference type="InterPro" id="IPR006860">
    <property type="entry name" value="FecR"/>
</dbReference>
<dbReference type="SUPFAM" id="SSF81901">
    <property type="entry name" value="HCP-like"/>
    <property type="match status" value="1"/>
</dbReference>
<dbReference type="Pfam" id="PF14559">
    <property type="entry name" value="TPR_19"/>
    <property type="match status" value="1"/>
</dbReference>
<feature type="domain" description="FecR protein" evidence="5">
    <location>
        <begin position="80"/>
        <end position="172"/>
    </location>
</feature>
<evidence type="ECO:0000313" key="6">
    <source>
        <dbReference type="EMBL" id="PTQ66725.1"/>
    </source>
</evidence>
<keyword evidence="3" id="KW-0998">Cell outer membrane</keyword>
<comment type="caution">
    <text evidence="6">The sequence shown here is derived from an EMBL/GenBank/DDBJ whole genome shotgun (WGS) entry which is preliminary data.</text>
</comment>
<sequence length="1101" mass="124069">MKICWAVAIYLHQKKFSALILTIFTVTGWMTHITQAHAAPTCKPEVARVVSIQGTIEIRRTQENVWQQAGMEVVLCAGDMIRARSQSRAALRLSNNSMLRLDQKTSITFPAIQEEKGTSLLDLFEGAIHIITRTPQPFKIRTPFVNASVEGTEFFVGLREDNTEVVVYEGKVSVSNELGNLLLHDHEAAVTYKGQAPRKEIIIRPADAVQWALYYPVILNYWQDDENGSSALIRQASHLLIVGQADEAKEIIQQVLQLEPNNSNAHALLAIIALVQNEKDQALELANKAVTLDQESAAGYLALSYTQQAHFEIEAALESLQKALTFDAQNALIWARLAELQMSVGYLERALDAAKLAVNLNPVLAKTQTVLGFAHLLQIDTQTAKDIFHRAIALDQADPTPRLGLGLALIREGELEAGRIELEIAASLDPANSLIRSYLGKAYFEEKRYPLASTQFDLAKERDPKDPTPWFYDAIQKQTQNRPVEALRDIQKSIELNNNRAVYRSKFLLDRDEAARGSSLARIFENLGFERRALMETAKSLSFDPSNHSAHRFLSDTYANIPRHEAARVSELLQAQLLQPINVNPVQPHMAVADLNIITNTGPSSPGFNEFAPLMERSKPQLVTSGVVGSNGTIGDEIVFSRFNERTSISLGQFHYESKGFRSNNDQNHDVLNAFVQHAVTSKLNLQAEVRTRSTHHGNLLLDFDLDTNNPRAPQNRFRRNIDQNTVRIGAKYDLTVNQNILLSGLYADRESKNIDPVVNTFSNSEISAKNEGYQTEIQYQLRNSNFSIVAGSGNYDINVNRSLLTRNLIINQISNPKKQSFDIDKTNGYLYSNLNFGSNLNATLGFSYDTYKEKGLEIDRFNPKAGLQWNIVSSLRLRLAFIEAVKAPLTTNQTIEPTQVSGFNQLYDDINGTQSRRIGIGLDGHYKEKVFSGFEISSRDLRVPSFSTDNVSIDDQKEKIYRAYLYGVPGNRWSVKSEFQFEQFSRDETALGLHKIDTLSIPINLNYFNFYGLFFSLTGTFVRQEIDRKEISNERNQKFFLVDASLGYRLPNRRGIISLDAKNILDQSFLFRNIHFQTAEPINPMYVPTRTIFTRLTLNF</sequence>
<dbReference type="InterPro" id="IPR011990">
    <property type="entry name" value="TPR-like_helical_dom_sf"/>
</dbReference>
<dbReference type="Gene3D" id="2.40.170.20">
    <property type="entry name" value="TonB-dependent receptor, beta-barrel domain"/>
    <property type="match status" value="1"/>
</dbReference>
<proteinExistence type="predicted"/>
<dbReference type="Pfam" id="PF04773">
    <property type="entry name" value="FecR"/>
    <property type="match status" value="1"/>
</dbReference>
<evidence type="ECO:0000256" key="4">
    <source>
        <dbReference type="PROSITE-ProRule" id="PRU00339"/>
    </source>
</evidence>
<dbReference type="Pfam" id="PF13432">
    <property type="entry name" value="TPR_16"/>
    <property type="match status" value="1"/>
</dbReference>
<dbReference type="Gene3D" id="1.25.40.10">
    <property type="entry name" value="Tetratricopeptide repeat domain"/>
    <property type="match status" value="1"/>
</dbReference>
<accession>A0A2T5H569</accession>
<dbReference type="PANTHER" id="PTHR12558:SF13">
    <property type="entry name" value="CELL DIVISION CYCLE PROTEIN 27 HOMOLOG"/>
    <property type="match status" value="1"/>
</dbReference>
<dbReference type="Gene3D" id="2.60.120.1440">
    <property type="match status" value="1"/>
</dbReference>
<dbReference type="SMART" id="SM00028">
    <property type="entry name" value="TPR"/>
    <property type="match status" value="8"/>
</dbReference>
<dbReference type="PROSITE" id="PS50005">
    <property type="entry name" value="TPR"/>
    <property type="match status" value="1"/>
</dbReference>
<dbReference type="SUPFAM" id="SSF56935">
    <property type="entry name" value="Porins"/>
    <property type="match status" value="1"/>
</dbReference>
<name>A0A2T5H569_9PROT</name>
<comment type="subcellular location">
    <subcellularLocation>
        <location evidence="1">Cell outer membrane</location>
    </subcellularLocation>
</comment>
<gene>
    <name evidence="6" type="ORF">C8R26_1466</name>
</gene>
<protein>
    <submittedName>
        <fullName evidence="6">FecR family protein</fullName>
    </submittedName>
</protein>
<evidence type="ECO:0000256" key="1">
    <source>
        <dbReference type="ARBA" id="ARBA00004442"/>
    </source>
</evidence>
<evidence type="ECO:0000313" key="7">
    <source>
        <dbReference type="Proteomes" id="UP000244128"/>
    </source>
</evidence>
<keyword evidence="4" id="KW-0802">TPR repeat</keyword>
<reference evidence="6 7" key="1">
    <citation type="submission" date="2018-04" db="EMBL/GenBank/DDBJ databases">
        <title>Active sludge and wastewater microbial communities from Klosterneuburg, Austria.</title>
        <authorList>
            <person name="Wagner M."/>
        </authorList>
    </citation>
    <scope>NUCLEOTIDE SEQUENCE [LARGE SCALE GENOMIC DNA]</scope>
    <source>
        <strain evidence="6 7">Nm49</strain>
    </source>
</reference>
<dbReference type="AlphaFoldDB" id="A0A2T5H569"/>
<dbReference type="InterPro" id="IPR019734">
    <property type="entry name" value="TPR_rpt"/>
</dbReference>
<evidence type="ECO:0000259" key="5">
    <source>
        <dbReference type="Pfam" id="PF04773"/>
    </source>
</evidence>
<dbReference type="Proteomes" id="UP000244128">
    <property type="component" value="Unassembled WGS sequence"/>
</dbReference>